<dbReference type="EMBL" id="AZBU02000002">
    <property type="protein sequence ID" value="TKR96563.1"/>
    <property type="molecule type" value="Genomic_DNA"/>
</dbReference>
<protein>
    <submittedName>
        <fullName evidence="2">Uncharacterized protein</fullName>
    </submittedName>
</protein>
<evidence type="ECO:0000256" key="1">
    <source>
        <dbReference type="SAM" id="MobiDB-lite"/>
    </source>
</evidence>
<dbReference type="Proteomes" id="UP000298663">
    <property type="component" value="Unassembled WGS sequence"/>
</dbReference>
<accession>A0A4U5PJ84</accession>
<gene>
    <name evidence="2" type="ORF">L596_010564</name>
</gene>
<keyword evidence="3" id="KW-1185">Reference proteome</keyword>
<evidence type="ECO:0000313" key="2">
    <source>
        <dbReference type="EMBL" id="TKR96563.1"/>
    </source>
</evidence>
<evidence type="ECO:0000313" key="3">
    <source>
        <dbReference type="Proteomes" id="UP000298663"/>
    </source>
</evidence>
<comment type="caution">
    <text evidence="2">The sequence shown here is derived from an EMBL/GenBank/DDBJ whole genome shotgun (WGS) entry which is preliminary data.</text>
</comment>
<feature type="region of interest" description="Disordered" evidence="1">
    <location>
        <begin position="79"/>
        <end position="101"/>
    </location>
</feature>
<name>A0A4U5PJ84_STECR</name>
<organism evidence="2 3">
    <name type="scientific">Steinernema carpocapsae</name>
    <name type="common">Entomopathogenic nematode</name>
    <dbReference type="NCBI Taxonomy" id="34508"/>
    <lineage>
        <taxon>Eukaryota</taxon>
        <taxon>Metazoa</taxon>
        <taxon>Ecdysozoa</taxon>
        <taxon>Nematoda</taxon>
        <taxon>Chromadorea</taxon>
        <taxon>Rhabditida</taxon>
        <taxon>Tylenchina</taxon>
        <taxon>Panagrolaimomorpha</taxon>
        <taxon>Strongyloidoidea</taxon>
        <taxon>Steinernematidae</taxon>
        <taxon>Steinernema</taxon>
    </lineage>
</organism>
<reference evidence="2 3" key="1">
    <citation type="journal article" date="2015" name="Genome Biol.">
        <title>Comparative genomics of Steinernema reveals deeply conserved gene regulatory networks.</title>
        <authorList>
            <person name="Dillman A.R."/>
            <person name="Macchietto M."/>
            <person name="Porter C.F."/>
            <person name="Rogers A."/>
            <person name="Williams B."/>
            <person name="Antoshechkin I."/>
            <person name="Lee M.M."/>
            <person name="Goodwin Z."/>
            <person name="Lu X."/>
            <person name="Lewis E.E."/>
            <person name="Goodrich-Blair H."/>
            <person name="Stock S.P."/>
            <person name="Adams B.J."/>
            <person name="Sternberg P.W."/>
            <person name="Mortazavi A."/>
        </authorList>
    </citation>
    <scope>NUCLEOTIDE SEQUENCE [LARGE SCALE GENOMIC DNA]</scope>
    <source>
        <strain evidence="2 3">ALL</strain>
    </source>
</reference>
<sequence>MTVHARSRSTLVETKTAKRRIRWMGFARREFVSYGLDDDSDNCGVSDVFRTAIVRAFSSFSEAYIKAVRQVKLCTSKWQTKGQRSGSRKQGTRFAVPKMAF</sequence>
<dbReference type="AlphaFoldDB" id="A0A4U5PJ84"/>
<proteinExistence type="predicted"/>
<reference evidence="2 3" key="2">
    <citation type="journal article" date="2019" name="G3 (Bethesda)">
        <title>Hybrid Assembly of the Genome of the Entomopathogenic Nematode Steinernema carpocapsae Identifies the X-Chromosome.</title>
        <authorList>
            <person name="Serra L."/>
            <person name="Macchietto M."/>
            <person name="Macias-Munoz A."/>
            <person name="McGill C.J."/>
            <person name="Rodriguez I.M."/>
            <person name="Rodriguez B."/>
            <person name="Murad R."/>
            <person name="Mortazavi A."/>
        </authorList>
    </citation>
    <scope>NUCLEOTIDE SEQUENCE [LARGE SCALE GENOMIC DNA]</scope>
    <source>
        <strain evidence="2 3">ALL</strain>
    </source>
</reference>